<dbReference type="InterPro" id="IPR017853">
    <property type="entry name" value="GH"/>
</dbReference>
<dbReference type="PROSITE" id="PS00659">
    <property type="entry name" value="GLYCOSYL_HYDROL_F5"/>
    <property type="match status" value="1"/>
</dbReference>
<evidence type="ECO:0000313" key="10">
    <source>
        <dbReference type="EMBL" id="GFE78970.1"/>
    </source>
</evidence>
<dbReference type="InterPro" id="IPR001547">
    <property type="entry name" value="Glyco_hydro_5"/>
</dbReference>
<dbReference type="Pfam" id="PF17957">
    <property type="entry name" value="Big_7"/>
    <property type="match status" value="1"/>
</dbReference>
<dbReference type="InterPro" id="IPR013783">
    <property type="entry name" value="Ig-like_fold"/>
</dbReference>
<dbReference type="InterPro" id="IPR012291">
    <property type="entry name" value="CBM2_carb-bd_dom_sf"/>
</dbReference>
<dbReference type="RefSeq" id="WP_161810801.1">
    <property type="nucleotide sequence ID" value="NZ_BLJN01000001.1"/>
</dbReference>
<dbReference type="InterPro" id="IPR001919">
    <property type="entry name" value="CBD2"/>
</dbReference>
<feature type="chain" id="PRO_5032944505" description="cellulase" evidence="8">
    <location>
        <begin position="37"/>
        <end position="811"/>
    </location>
</feature>
<keyword evidence="6" id="KW-0326">Glycosidase</keyword>
<dbReference type="Proteomes" id="UP000445000">
    <property type="component" value="Unassembled WGS sequence"/>
</dbReference>
<dbReference type="Pfam" id="PF00553">
    <property type="entry name" value="CBM_2"/>
    <property type="match status" value="1"/>
</dbReference>
<evidence type="ECO:0000256" key="6">
    <source>
        <dbReference type="ARBA" id="ARBA00023295"/>
    </source>
</evidence>
<reference evidence="11" key="1">
    <citation type="submission" date="2020-01" db="EMBL/GenBank/DDBJ databases">
        <title>'Steroidobacter agaridevorans' sp. nov., agar-degrading bacteria isolated from rhizosphere soils.</title>
        <authorList>
            <person name="Ikenaga M."/>
            <person name="Kataoka M."/>
            <person name="Murouchi A."/>
            <person name="Katsuragi S."/>
            <person name="Sakai M."/>
        </authorList>
    </citation>
    <scope>NUCLEOTIDE SEQUENCE [LARGE SCALE GENOMIC DNA]</scope>
    <source>
        <strain evidence="11">YU21-B</strain>
    </source>
</reference>
<evidence type="ECO:0000256" key="7">
    <source>
        <dbReference type="ARBA" id="ARBA00023326"/>
    </source>
</evidence>
<name>A0A829Y6X4_9GAMM</name>
<dbReference type="SUPFAM" id="SSF51445">
    <property type="entry name" value="(Trans)glycosidases"/>
    <property type="match status" value="1"/>
</dbReference>
<dbReference type="EC" id="3.2.1.4" evidence="2"/>
<keyword evidence="11" id="KW-1185">Reference proteome</keyword>
<feature type="domain" description="CBM2" evidence="9">
    <location>
        <begin position="34"/>
        <end position="145"/>
    </location>
</feature>
<feature type="signal peptide" evidence="8">
    <location>
        <begin position="1"/>
        <end position="36"/>
    </location>
</feature>
<evidence type="ECO:0000313" key="11">
    <source>
        <dbReference type="Proteomes" id="UP000445000"/>
    </source>
</evidence>
<dbReference type="EMBL" id="BLJN01000001">
    <property type="protein sequence ID" value="GFE78970.1"/>
    <property type="molecule type" value="Genomic_DNA"/>
</dbReference>
<gene>
    <name evidence="10" type="ORF">GCM10011487_09700</name>
</gene>
<dbReference type="GO" id="GO:0008810">
    <property type="term" value="F:cellulase activity"/>
    <property type="evidence" value="ECO:0007669"/>
    <property type="project" value="UniProtKB-EC"/>
</dbReference>
<sequence length="811" mass="85799">MLRSHSYVRDPALLRWILSFIAVAICYLAASPGAFAQAAACQVTYTKSWEGGNGYGANIAILNTGPALTNWTLVFTFQNGERIQNGWPVSFSQPTGSAQVTASSNASWQAIGSGATFNIGFNGTFTTTNSAPSGFTLNGTACTGGGTGNTAPTVSLTSPTSGQIFPAGSAVTLAATASDPGGAVTRVEFRVDGNLVATDTSSPYSFNATGLASGNHTAQATAFDNGSPSLSTATAAVPFTIQGTPTLSITATPSTLSLAGGASGTSSIRLSAAPTSTVPVTITRSGSTAITHSPTSVTLTSSNWNTGVNVTFTAAAGTGTATSTFTAAASGYTSAAITVTRTTSPGGAVFRVDPTGRITKNGTAFPVRCGSWFGLEGRHEPSDDPTNPSGAPMEQYIGNTFWANGGSGTGRTIQQTMTEISGMGINVIRLPVVPQTLNANDPQGRDPYLKNHQSVRVANSRLALEQFIRAADQNNIEVMLDVHSCSNYVGWRKGRLDARPPWVDATRDNYDFTRENYSCAASGNPSTVTTTHPYNQTLWLDNLRTLAGLGTQLGVDNIIGIDIFNEPHDYTWAEWKTLVESAYTAINAVNPNTLLFVQGIGTVAGTQDGTPNTTTQVPHGAAASNPNWGENLFEAGANPINIPKERLVFSPHTYGPSVFVQRMFMDPAQPQCAGLEGDEAGDANCNIVINPTQLAAGWEEHFGYLKQQGYAIVVGEFGGNLDWPQGQASIRDRDRWSHITPGVDAQWQDAFVNYMVSKNIEGCYWSINPESGDTAGWYGHAYDPVSNEAGWGEWRTFDQRKTNLLNRLWGR</sequence>
<dbReference type="PROSITE" id="PS51173">
    <property type="entry name" value="CBM2"/>
    <property type="match status" value="1"/>
</dbReference>
<dbReference type="SUPFAM" id="SSF49384">
    <property type="entry name" value="Carbohydrate-binding domain"/>
    <property type="match status" value="1"/>
</dbReference>
<dbReference type="PANTHER" id="PTHR35923">
    <property type="entry name" value="MAJOR EXTRACELLULAR ENDOGLUCANASE"/>
    <property type="match status" value="1"/>
</dbReference>
<dbReference type="Pfam" id="PF00150">
    <property type="entry name" value="Cellulase"/>
    <property type="match status" value="1"/>
</dbReference>
<dbReference type="InterPro" id="IPR008965">
    <property type="entry name" value="CBM2/CBM3_carb-bd_dom_sf"/>
</dbReference>
<dbReference type="Gene3D" id="2.60.40.10">
    <property type="entry name" value="Immunoglobulins"/>
    <property type="match status" value="1"/>
</dbReference>
<dbReference type="CDD" id="cd00551">
    <property type="entry name" value="AmyAc_family"/>
    <property type="match status" value="1"/>
</dbReference>
<dbReference type="GO" id="GO:0030245">
    <property type="term" value="P:cellulose catabolic process"/>
    <property type="evidence" value="ECO:0007669"/>
    <property type="project" value="UniProtKB-KW"/>
</dbReference>
<evidence type="ECO:0000256" key="3">
    <source>
        <dbReference type="ARBA" id="ARBA00022801"/>
    </source>
</evidence>
<organism evidence="10 11">
    <name type="scientific">Steroidobacter agaridevorans</name>
    <dbReference type="NCBI Taxonomy" id="2695856"/>
    <lineage>
        <taxon>Bacteria</taxon>
        <taxon>Pseudomonadati</taxon>
        <taxon>Pseudomonadota</taxon>
        <taxon>Gammaproteobacteria</taxon>
        <taxon>Steroidobacterales</taxon>
        <taxon>Steroidobacteraceae</taxon>
        <taxon>Steroidobacter</taxon>
    </lineage>
</organism>
<keyword evidence="4" id="KW-0136">Cellulose degradation</keyword>
<evidence type="ECO:0000259" key="9">
    <source>
        <dbReference type="PROSITE" id="PS51173"/>
    </source>
</evidence>
<evidence type="ECO:0000256" key="1">
    <source>
        <dbReference type="ARBA" id="ARBA00000966"/>
    </source>
</evidence>
<keyword evidence="5" id="KW-0119">Carbohydrate metabolism</keyword>
<keyword evidence="3" id="KW-0378">Hydrolase</keyword>
<comment type="caution">
    <text evidence="10">The sequence shown here is derived from an EMBL/GenBank/DDBJ whole genome shotgun (WGS) entry which is preliminary data.</text>
</comment>
<accession>A0A829Y6X4</accession>
<dbReference type="GO" id="GO:0030247">
    <property type="term" value="F:polysaccharide binding"/>
    <property type="evidence" value="ECO:0007669"/>
    <property type="project" value="UniProtKB-UniRule"/>
</dbReference>
<proteinExistence type="predicted"/>
<dbReference type="InterPro" id="IPR018087">
    <property type="entry name" value="Glyco_hydro_5_CS"/>
</dbReference>
<evidence type="ECO:0000256" key="4">
    <source>
        <dbReference type="ARBA" id="ARBA00023001"/>
    </source>
</evidence>
<dbReference type="Gene3D" id="2.60.40.290">
    <property type="match status" value="1"/>
</dbReference>
<comment type="catalytic activity">
    <reaction evidence="1">
        <text>Endohydrolysis of (1-&gt;4)-beta-D-glucosidic linkages in cellulose, lichenin and cereal beta-D-glucans.</text>
        <dbReference type="EC" id="3.2.1.4"/>
    </reaction>
</comment>
<evidence type="ECO:0000256" key="5">
    <source>
        <dbReference type="ARBA" id="ARBA00023277"/>
    </source>
</evidence>
<dbReference type="SMART" id="SM00637">
    <property type="entry name" value="CBD_II"/>
    <property type="match status" value="1"/>
</dbReference>
<keyword evidence="7" id="KW-0624">Polysaccharide degradation</keyword>
<protein>
    <recommendedName>
        <fullName evidence="2">cellulase</fullName>
        <ecNumber evidence="2">3.2.1.4</ecNumber>
    </recommendedName>
</protein>
<dbReference type="Gene3D" id="3.20.20.80">
    <property type="entry name" value="Glycosidases"/>
    <property type="match status" value="1"/>
</dbReference>
<dbReference type="AlphaFoldDB" id="A0A829Y6X4"/>
<evidence type="ECO:0000256" key="2">
    <source>
        <dbReference type="ARBA" id="ARBA00012601"/>
    </source>
</evidence>
<evidence type="ECO:0000256" key="8">
    <source>
        <dbReference type="SAM" id="SignalP"/>
    </source>
</evidence>
<dbReference type="PANTHER" id="PTHR35923:SF2">
    <property type="entry name" value="ENDOGLUCANASE"/>
    <property type="match status" value="1"/>
</dbReference>
<keyword evidence="8" id="KW-0732">Signal</keyword>